<accession>A0A3S8U7P2</accession>
<reference evidence="10 11" key="1">
    <citation type="submission" date="2018-12" db="EMBL/GenBank/DDBJ databases">
        <title>Complete genome sequencing of Tabrizicola sp. K13M18.</title>
        <authorList>
            <person name="Bae J.-W."/>
        </authorList>
    </citation>
    <scope>NUCLEOTIDE SEQUENCE [LARGE SCALE GENOMIC DNA]</scope>
    <source>
        <strain evidence="10 11">K13M18</strain>
    </source>
</reference>
<dbReference type="KEGG" id="taw:EI545_12320"/>
<dbReference type="Pfam" id="PF12704">
    <property type="entry name" value="MacB_PCD"/>
    <property type="match status" value="1"/>
</dbReference>
<feature type="domain" description="ABC3 transporter permease C-terminal" evidence="8">
    <location>
        <begin position="281"/>
        <end position="398"/>
    </location>
</feature>
<proteinExistence type="inferred from homology"/>
<dbReference type="InterPro" id="IPR003838">
    <property type="entry name" value="ABC3_permease_C"/>
</dbReference>
<dbReference type="Pfam" id="PF02687">
    <property type="entry name" value="FtsX"/>
    <property type="match status" value="1"/>
</dbReference>
<dbReference type="OrthoDB" id="9770036at2"/>
<keyword evidence="5 7" id="KW-1133">Transmembrane helix</keyword>
<comment type="similarity">
    <text evidence="2">Belongs to the ABC-4 integral membrane protein family. LolC/E subfamily.</text>
</comment>
<keyword evidence="11" id="KW-1185">Reference proteome</keyword>
<dbReference type="PANTHER" id="PTHR30489">
    <property type="entry name" value="LIPOPROTEIN-RELEASING SYSTEM TRANSMEMBRANE PROTEIN LOLE"/>
    <property type="match status" value="1"/>
</dbReference>
<keyword evidence="4 7" id="KW-0812">Transmembrane</keyword>
<dbReference type="GO" id="GO:0044874">
    <property type="term" value="P:lipoprotein localization to outer membrane"/>
    <property type="evidence" value="ECO:0007669"/>
    <property type="project" value="TreeGrafter"/>
</dbReference>
<dbReference type="GO" id="GO:0098797">
    <property type="term" value="C:plasma membrane protein complex"/>
    <property type="evidence" value="ECO:0007669"/>
    <property type="project" value="TreeGrafter"/>
</dbReference>
<feature type="transmembrane region" description="Helical" evidence="7">
    <location>
        <begin position="317"/>
        <end position="349"/>
    </location>
</feature>
<evidence type="ECO:0000256" key="1">
    <source>
        <dbReference type="ARBA" id="ARBA00004651"/>
    </source>
</evidence>
<keyword evidence="3" id="KW-1003">Cell membrane</keyword>
<dbReference type="RefSeq" id="WP_125325744.1">
    <property type="nucleotide sequence ID" value="NZ_CP034328.1"/>
</dbReference>
<evidence type="ECO:0000256" key="3">
    <source>
        <dbReference type="ARBA" id="ARBA00022475"/>
    </source>
</evidence>
<dbReference type="Proteomes" id="UP000282002">
    <property type="component" value="Chromosome"/>
</dbReference>
<sequence>MLYALKIATRYLTASKAQTALLVFGVAIGVFIFIFMSALIGGLAEFIMSRTAGDMAHITIQAEAVDPALLGPAAPGTVLLVQEPSTKATAILKDTAAFIPLIEGLPGVKGTSQQINGSGFLTRGGQVTQVSINGLEPGHESVIANLASYVTKGSATLGAGGVLLGKTLAKDMDLTLGQTVRLQSSSGVVAVLRITGIYEMGSGGPDRRQAYVSLATARTLFKLPQGVTRVEIKLDDLYAADALAPQIKALTGLDAKSWTEQAAQLLDALKAQAQTGYILKAFALLTIIIGVASALLLSTYRRRPEIGIMRAMGAGRWFVMVVFVAQGALIGLMGGLFGAAAGYGVLLAFPSRDSFGPGQSGLPIDITQGAYGLAIWLTTLGAILASILPARAAARLDPVTAIGQ</sequence>
<dbReference type="InterPro" id="IPR025857">
    <property type="entry name" value="MacB_PCD"/>
</dbReference>
<feature type="transmembrane region" description="Helical" evidence="7">
    <location>
        <begin position="369"/>
        <end position="388"/>
    </location>
</feature>
<evidence type="ECO:0000256" key="2">
    <source>
        <dbReference type="ARBA" id="ARBA00005236"/>
    </source>
</evidence>
<evidence type="ECO:0000256" key="6">
    <source>
        <dbReference type="ARBA" id="ARBA00023136"/>
    </source>
</evidence>
<feature type="transmembrane region" description="Helical" evidence="7">
    <location>
        <begin position="277"/>
        <end position="297"/>
    </location>
</feature>
<dbReference type="PANTHER" id="PTHR30489:SF0">
    <property type="entry name" value="LIPOPROTEIN-RELEASING SYSTEM TRANSMEMBRANE PROTEIN LOLE"/>
    <property type="match status" value="1"/>
</dbReference>
<evidence type="ECO:0000313" key="10">
    <source>
        <dbReference type="EMBL" id="AZL59549.1"/>
    </source>
</evidence>
<dbReference type="AlphaFoldDB" id="A0A3S8U7P2"/>
<evidence type="ECO:0000259" key="9">
    <source>
        <dbReference type="Pfam" id="PF12704"/>
    </source>
</evidence>
<feature type="domain" description="MacB-like periplasmic core" evidence="9">
    <location>
        <begin position="19"/>
        <end position="249"/>
    </location>
</feature>
<evidence type="ECO:0000256" key="4">
    <source>
        <dbReference type="ARBA" id="ARBA00022692"/>
    </source>
</evidence>
<evidence type="ECO:0000256" key="5">
    <source>
        <dbReference type="ARBA" id="ARBA00022989"/>
    </source>
</evidence>
<organism evidence="10 11">
    <name type="scientific">Tabrizicola piscis</name>
    <dbReference type="NCBI Taxonomy" id="2494374"/>
    <lineage>
        <taxon>Bacteria</taxon>
        <taxon>Pseudomonadati</taxon>
        <taxon>Pseudomonadota</taxon>
        <taxon>Alphaproteobacteria</taxon>
        <taxon>Rhodobacterales</taxon>
        <taxon>Paracoccaceae</taxon>
        <taxon>Tabrizicola</taxon>
    </lineage>
</organism>
<evidence type="ECO:0000313" key="11">
    <source>
        <dbReference type="Proteomes" id="UP000282002"/>
    </source>
</evidence>
<evidence type="ECO:0000256" key="7">
    <source>
        <dbReference type="SAM" id="Phobius"/>
    </source>
</evidence>
<keyword evidence="6 7" id="KW-0472">Membrane</keyword>
<dbReference type="EMBL" id="CP034328">
    <property type="protein sequence ID" value="AZL59549.1"/>
    <property type="molecule type" value="Genomic_DNA"/>
</dbReference>
<comment type="subcellular location">
    <subcellularLocation>
        <location evidence="1">Cell membrane</location>
        <topology evidence="1">Multi-pass membrane protein</topology>
    </subcellularLocation>
</comment>
<feature type="transmembrane region" description="Helical" evidence="7">
    <location>
        <begin position="21"/>
        <end position="44"/>
    </location>
</feature>
<gene>
    <name evidence="10" type="ORF">EI545_12320</name>
</gene>
<evidence type="ECO:0000259" key="8">
    <source>
        <dbReference type="Pfam" id="PF02687"/>
    </source>
</evidence>
<protein>
    <submittedName>
        <fullName evidence="10">ABC transporter permease</fullName>
    </submittedName>
</protein>
<dbReference type="InterPro" id="IPR051447">
    <property type="entry name" value="Lipoprotein-release_system"/>
</dbReference>
<name>A0A3S8U7P2_9RHOB</name>